<keyword evidence="3" id="KW-1185">Reference proteome</keyword>
<evidence type="ECO:0000256" key="1">
    <source>
        <dbReference type="SAM" id="SignalP"/>
    </source>
</evidence>
<evidence type="ECO:0008006" key="4">
    <source>
        <dbReference type="Google" id="ProtNLM"/>
    </source>
</evidence>
<gene>
    <name evidence="2" type="ORF">D915_005932</name>
</gene>
<protein>
    <recommendedName>
        <fullName evidence="4">Secreted protein</fullName>
    </recommendedName>
</protein>
<keyword evidence="1" id="KW-0732">Signal</keyword>
<dbReference type="EMBL" id="JXXN02002263">
    <property type="protein sequence ID" value="THD23225.1"/>
    <property type="molecule type" value="Genomic_DNA"/>
</dbReference>
<sequence>MKVDRPSANGYLEMSHLCLLNLCLFILIFHLRITQGLTCYENTEHNAIPQKDRELLTMDPILCSLAIRFTYLTHHHAYSPINHQCTVVSCAKETENVKQRAVTCLLMNSPCFVQKPPQTGQFPLPEECLSIRGEDLPLNKIQRLLMIHQIFS</sequence>
<reference evidence="2" key="1">
    <citation type="submission" date="2019-03" db="EMBL/GenBank/DDBJ databases">
        <title>Improved annotation for the trematode Fasciola hepatica.</title>
        <authorList>
            <person name="Choi Y.-J."/>
            <person name="Martin J."/>
            <person name="Mitreva M."/>
        </authorList>
    </citation>
    <scope>NUCLEOTIDE SEQUENCE [LARGE SCALE GENOMIC DNA]</scope>
</reference>
<feature type="chain" id="PRO_5020031856" description="Secreted protein" evidence="1">
    <location>
        <begin position="37"/>
        <end position="152"/>
    </location>
</feature>
<evidence type="ECO:0000313" key="2">
    <source>
        <dbReference type="EMBL" id="THD23225.1"/>
    </source>
</evidence>
<accession>A0A4E0R8L1</accession>
<comment type="caution">
    <text evidence="2">The sequence shown here is derived from an EMBL/GenBank/DDBJ whole genome shotgun (WGS) entry which is preliminary data.</text>
</comment>
<name>A0A4E0R8L1_FASHE</name>
<evidence type="ECO:0000313" key="3">
    <source>
        <dbReference type="Proteomes" id="UP000230066"/>
    </source>
</evidence>
<feature type="signal peptide" evidence="1">
    <location>
        <begin position="1"/>
        <end position="36"/>
    </location>
</feature>
<dbReference type="Proteomes" id="UP000230066">
    <property type="component" value="Unassembled WGS sequence"/>
</dbReference>
<organism evidence="2 3">
    <name type="scientific">Fasciola hepatica</name>
    <name type="common">Liver fluke</name>
    <dbReference type="NCBI Taxonomy" id="6192"/>
    <lineage>
        <taxon>Eukaryota</taxon>
        <taxon>Metazoa</taxon>
        <taxon>Spiralia</taxon>
        <taxon>Lophotrochozoa</taxon>
        <taxon>Platyhelminthes</taxon>
        <taxon>Trematoda</taxon>
        <taxon>Digenea</taxon>
        <taxon>Plagiorchiida</taxon>
        <taxon>Echinostomata</taxon>
        <taxon>Echinostomatoidea</taxon>
        <taxon>Fasciolidae</taxon>
        <taxon>Fasciola</taxon>
    </lineage>
</organism>
<dbReference type="AlphaFoldDB" id="A0A4E0R8L1"/>
<proteinExistence type="predicted"/>